<evidence type="ECO:0000313" key="12">
    <source>
        <dbReference type="EMBL" id="ETV84640.1"/>
    </source>
</evidence>
<feature type="region of interest" description="Disordered" evidence="9">
    <location>
        <begin position="552"/>
        <end position="590"/>
    </location>
</feature>
<dbReference type="GO" id="GO:0005634">
    <property type="term" value="C:nucleus"/>
    <property type="evidence" value="ECO:0007669"/>
    <property type="project" value="UniProtKB-SubCell"/>
</dbReference>
<dbReference type="SMART" id="SM00490">
    <property type="entry name" value="HELICc"/>
    <property type="match status" value="1"/>
</dbReference>
<keyword evidence="5" id="KW-0347">Helicase</keyword>
<dbReference type="InterPro" id="IPR049730">
    <property type="entry name" value="SNF2/RAD54-like_C"/>
</dbReference>
<name>W4GY46_APHAT</name>
<dbReference type="GO" id="GO:0004386">
    <property type="term" value="F:helicase activity"/>
    <property type="evidence" value="ECO:0007669"/>
    <property type="project" value="UniProtKB-KW"/>
</dbReference>
<dbReference type="EMBL" id="KI913119">
    <property type="protein sequence ID" value="ETV84640.1"/>
    <property type="molecule type" value="Genomic_DNA"/>
</dbReference>
<dbReference type="Pfam" id="PF00271">
    <property type="entry name" value="Helicase_C"/>
    <property type="match status" value="1"/>
</dbReference>
<dbReference type="RefSeq" id="XP_009826332.1">
    <property type="nucleotide sequence ID" value="XM_009828030.1"/>
</dbReference>
<evidence type="ECO:0000256" key="3">
    <source>
        <dbReference type="ARBA" id="ARBA00022741"/>
    </source>
</evidence>
<evidence type="ECO:0000256" key="8">
    <source>
        <dbReference type="ARBA" id="ARBA00023242"/>
    </source>
</evidence>
<dbReference type="PANTHER" id="PTHR45797">
    <property type="entry name" value="RAD54-LIKE"/>
    <property type="match status" value="1"/>
</dbReference>
<evidence type="ECO:0008006" key="13">
    <source>
        <dbReference type="Google" id="ProtNLM"/>
    </source>
</evidence>
<comment type="subcellular location">
    <subcellularLocation>
        <location evidence="1">Nucleus</location>
    </subcellularLocation>
</comment>
<dbReference type="InterPro" id="IPR000330">
    <property type="entry name" value="SNF2_N"/>
</dbReference>
<protein>
    <recommendedName>
        <fullName evidence="13">Helicase ATP-binding domain-containing protein</fullName>
    </recommendedName>
</protein>
<keyword evidence="3" id="KW-0547">Nucleotide-binding</keyword>
<dbReference type="PANTHER" id="PTHR45797:SF1">
    <property type="entry name" value="HELICASE ARIP4"/>
    <property type="match status" value="1"/>
</dbReference>
<dbReference type="STRING" id="112090.W4GY46"/>
<dbReference type="PROSITE" id="PS51192">
    <property type="entry name" value="HELICASE_ATP_BIND_1"/>
    <property type="match status" value="1"/>
</dbReference>
<dbReference type="GO" id="GO:0005524">
    <property type="term" value="F:ATP binding"/>
    <property type="evidence" value="ECO:0007669"/>
    <property type="project" value="UniProtKB-KW"/>
</dbReference>
<dbReference type="InterPro" id="IPR044574">
    <property type="entry name" value="ARIP4-like"/>
</dbReference>
<evidence type="ECO:0000259" key="11">
    <source>
        <dbReference type="PROSITE" id="PS51194"/>
    </source>
</evidence>
<dbReference type="AlphaFoldDB" id="W4GY46"/>
<dbReference type="Pfam" id="PF00176">
    <property type="entry name" value="SNF2-rel_dom"/>
    <property type="match status" value="1"/>
</dbReference>
<evidence type="ECO:0000256" key="9">
    <source>
        <dbReference type="SAM" id="MobiDB-lite"/>
    </source>
</evidence>
<feature type="domain" description="Helicase C-terminal" evidence="11">
    <location>
        <begin position="514"/>
        <end position="711"/>
    </location>
</feature>
<dbReference type="GeneID" id="20805780"/>
<evidence type="ECO:0000256" key="6">
    <source>
        <dbReference type="ARBA" id="ARBA00022840"/>
    </source>
</evidence>
<dbReference type="PROSITE" id="PS51194">
    <property type="entry name" value="HELICASE_CTER"/>
    <property type="match status" value="1"/>
</dbReference>
<dbReference type="InterPro" id="IPR014001">
    <property type="entry name" value="Helicase_ATP-bd"/>
</dbReference>
<comment type="similarity">
    <text evidence="2">Belongs to the SNF2/RAD54 helicase family.</text>
</comment>
<dbReference type="CDD" id="cd18793">
    <property type="entry name" value="SF2_C_SNF"/>
    <property type="match status" value="1"/>
</dbReference>
<accession>W4GY46</accession>
<dbReference type="GO" id="GO:0016887">
    <property type="term" value="F:ATP hydrolysis activity"/>
    <property type="evidence" value="ECO:0007669"/>
    <property type="project" value="InterPro"/>
</dbReference>
<dbReference type="SMART" id="SM00487">
    <property type="entry name" value="DEXDc"/>
    <property type="match status" value="1"/>
</dbReference>
<organism evidence="12">
    <name type="scientific">Aphanomyces astaci</name>
    <name type="common">Crayfish plague agent</name>
    <dbReference type="NCBI Taxonomy" id="112090"/>
    <lineage>
        <taxon>Eukaryota</taxon>
        <taxon>Sar</taxon>
        <taxon>Stramenopiles</taxon>
        <taxon>Oomycota</taxon>
        <taxon>Saprolegniomycetes</taxon>
        <taxon>Saprolegniales</taxon>
        <taxon>Verrucalvaceae</taxon>
        <taxon>Aphanomyces</taxon>
    </lineage>
</organism>
<dbReference type="SUPFAM" id="SSF52540">
    <property type="entry name" value="P-loop containing nucleoside triphosphate hydrolases"/>
    <property type="match status" value="2"/>
</dbReference>
<dbReference type="Gene3D" id="3.40.50.10810">
    <property type="entry name" value="Tandem AAA-ATPase domain"/>
    <property type="match status" value="1"/>
</dbReference>
<evidence type="ECO:0000256" key="4">
    <source>
        <dbReference type="ARBA" id="ARBA00022801"/>
    </source>
</evidence>
<evidence type="ECO:0000256" key="5">
    <source>
        <dbReference type="ARBA" id="ARBA00022806"/>
    </source>
</evidence>
<gene>
    <name evidence="12" type="ORF">H257_03784</name>
</gene>
<keyword evidence="6" id="KW-0067">ATP-binding</keyword>
<feature type="compositionally biased region" description="Basic residues" evidence="9">
    <location>
        <begin position="567"/>
        <end position="578"/>
    </location>
</feature>
<sequence length="770" mass="85864">MNDPDDCCCGFIPCLCVTEAQVQQAKRLDDLRTMFRTTTSACDICLMLPCLCDGDALEEEPMVAPSAPAKKVVPTDPYGRVELVCSDGATATDAWIASELDDVLKPHQRDGIKFLLQHVSKDQGCILADYMGLGKTIQLISTIHSFLVDGLSRDTRPTALVLCPTVCILNWVQEFHKWLVPSSLERCPIYQMDTTNSYKSNTASRIQILEDWKASGGVLIMGYEMFRLLLNPSRVVHDPVIEVVSRVGTGVLDVSEKKQGLIDRQLRQLTSLLCSPGPDLVALDEGHRIKDPSSILCATLENVATRKRIVLTGYPLQNSLAEYWCMVNFCRPGFLASYDEFRQTYERPIMEGDVAKSTQLTALLAPVVLRRGRDLLNAHLPVKKEWIVHCQLSPLQHTMYIDFLDRDRHQNKHWDLFTTYATLLQIVNHPDVVHRRMQLLCDKGPDDDHDEDDDVDVAIVDDWRPVLSSTAKPKPKKRKRGIDADARAAMAWAEPSLPTTYVPGDAAHSGKMVVLLQLIRESQQAGDKVVVFSQSVTTLQCVGHFLDTTQDEEEASVNEGTATTTVKPRRRCRRHPTAKKNPTADTSRNKHQRGYLVIDGSLSSSKRMEHINTFSDAKSKVNVLLVSTRAGAEGINLHAANRLVLFDVSWNPSHDHQSMCRSHRIGQTKDVHVYRFVSHDTMEEKIYHQQVKKVGLSSNVVDANMYSHDGAGMATTSFFAAPQAPATADDMCKPHEPSGDAVLDKCLEQVGQWVPKYFEAVAAPTLADTE</sequence>
<dbReference type="InterPro" id="IPR038718">
    <property type="entry name" value="SNF2-like_sf"/>
</dbReference>
<dbReference type="Gene3D" id="3.40.50.300">
    <property type="entry name" value="P-loop containing nucleotide triphosphate hydrolases"/>
    <property type="match status" value="1"/>
</dbReference>
<keyword evidence="8" id="KW-0539">Nucleus</keyword>
<dbReference type="OrthoDB" id="2020972at2759"/>
<feature type="domain" description="Helicase ATP-binding" evidence="10">
    <location>
        <begin position="116"/>
        <end position="333"/>
    </location>
</feature>
<keyword evidence="7" id="KW-0238">DNA-binding</keyword>
<dbReference type="VEuPathDB" id="FungiDB:H257_03784"/>
<evidence type="ECO:0000256" key="1">
    <source>
        <dbReference type="ARBA" id="ARBA00004123"/>
    </source>
</evidence>
<dbReference type="InterPro" id="IPR027417">
    <property type="entry name" value="P-loop_NTPase"/>
</dbReference>
<evidence type="ECO:0000256" key="2">
    <source>
        <dbReference type="ARBA" id="ARBA00007025"/>
    </source>
</evidence>
<dbReference type="GO" id="GO:0003677">
    <property type="term" value="F:DNA binding"/>
    <property type="evidence" value="ECO:0007669"/>
    <property type="project" value="UniProtKB-KW"/>
</dbReference>
<proteinExistence type="inferred from homology"/>
<evidence type="ECO:0000256" key="7">
    <source>
        <dbReference type="ARBA" id="ARBA00023125"/>
    </source>
</evidence>
<dbReference type="InterPro" id="IPR001650">
    <property type="entry name" value="Helicase_C-like"/>
</dbReference>
<keyword evidence="4" id="KW-0378">Hydrolase</keyword>
<evidence type="ECO:0000259" key="10">
    <source>
        <dbReference type="PROSITE" id="PS51192"/>
    </source>
</evidence>
<reference evidence="12" key="1">
    <citation type="submission" date="2013-12" db="EMBL/GenBank/DDBJ databases">
        <title>The Genome Sequence of Aphanomyces astaci APO3.</title>
        <authorList>
            <consortium name="The Broad Institute Genomics Platform"/>
            <person name="Russ C."/>
            <person name="Tyler B."/>
            <person name="van West P."/>
            <person name="Dieguez-Uribeondo J."/>
            <person name="Young S.K."/>
            <person name="Zeng Q."/>
            <person name="Gargeya S."/>
            <person name="Fitzgerald M."/>
            <person name="Abouelleil A."/>
            <person name="Alvarado L."/>
            <person name="Chapman S.B."/>
            <person name="Gainer-Dewar J."/>
            <person name="Goldberg J."/>
            <person name="Griggs A."/>
            <person name="Gujja S."/>
            <person name="Hansen M."/>
            <person name="Howarth C."/>
            <person name="Imamovic A."/>
            <person name="Ireland A."/>
            <person name="Larimer J."/>
            <person name="McCowan C."/>
            <person name="Murphy C."/>
            <person name="Pearson M."/>
            <person name="Poon T.W."/>
            <person name="Priest M."/>
            <person name="Roberts A."/>
            <person name="Saif S."/>
            <person name="Shea T."/>
            <person name="Sykes S."/>
            <person name="Wortman J."/>
            <person name="Nusbaum C."/>
            <person name="Birren B."/>
        </authorList>
    </citation>
    <scope>NUCLEOTIDE SEQUENCE [LARGE SCALE GENOMIC DNA]</scope>
    <source>
        <strain evidence="12">APO3</strain>
    </source>
</reference>